<dbReference type="AlphaFoldDB" id="I3T551"/>
<evidence type="ECO:0000313" key="10">
    <source>
        <dbReference type="EMBL" id="AFK47643.1"/>
    </source>
</evidence>
<name>I3T551_LOTJA</name>
<dbReference type="EC" id="2.7.11.1" evidence="2"/>
<evidence type="ECO:0000256" key="4">
    <source>
        <dbReference type="ARBA" id="ARBA00023180"/>
    </source>
</evidence>
<keyword evidence="4" id="KW-0325">Glycoprotein</keyword>
<dbReference type="PANTHER" id="PTHR33138">
    <property type="entry name" value="OS01G0690200 PROTEIN"/>
    <property type="match status" value="1"/>
</dbReference>
<dbReference type="GO" id="GO:0030247">
    <property type="term" value="F:polysaccharide binding"/>
    <property type="evidence" value="ECO:0007669"/>
    <property type="project" value="InterPro"/>
</dbReference>
<evidence type="ECO:0000259" key="8">
    <source>
        <dbReference type="Pfam" id="PF13947"/>
    </source>
</evidence>
<protein>
    <recommendedName>
        <fullName evidence="2">non-specific serine/threonine protein kinase</fullName>
        <ecNumber evidence="2">2.7.11.1</ecNumber>
    </recommendedName>
</protein>
<proteinExistence type="evidence at transcript level"/>
<dbReference type="PANTHER" id="PTHR33138:SF74">
    <property type="entry name" value="WALL-ASSOCIATED RECEPTOR KINASE, GALACTURONAN-BINDING DOMAIN-CONTAINING PROTEIN-RELATED"/>
    <property type="match status" value="1"/>
</dbReference>
<comment type="catalytic activity">
    <reaction evidence="6">
        <text>L-seryl-[protein] + ATP = O-phospho-L-seryl-[protein] + ADP + H(+)</text>
        <dbReference type="Rhea" id="RHEA:17989"/>
        <dbReference type="Rhea" id="RHEA-COMP:9863"/>
        <dbReference type="Rhea" id="RHEA-COMP:11604"/>
        <dbReference type="ChEBI" id="CHEBI:15378"/>
        <dbReference type="ChEBI" id="CHEBI:29999"/>
        <dbReference type="ChEBI" id="CHEBI:30616"/>
        <dbReference type="ChEBI" id="CHEBI:83421"/>
        <dbReference type="ChEBI" id="CHEBI:456216"/>
        <dbReference type="EC" id="2.7.11.1"/>
    </reaction>
</comment>
<organism evidence="10">
    <name type="scientific">Lotus japonicus</name>
    <name type="common">Lotus corniculatus var. japonicus</name>
    <dbReference type="NCBI Taxonomy" id="34305"/>
    <lineage>
        <taxon>Eukaryota</taxon>
        <taxon>Viridiplantae</taxon>
        <taxon>Streptophyta</taxon>
        <taxon>Embryophyta</taxon>
        <taxon>Tracheophyta</taxon>
        <taxon>Spermatophyta</taxon>
        <taxon>Magnoliopsida</taxon>
        <taxon>eudicotyledons</taxon>
        <taxon>Gunneridae</taxon>
        <taxon>Pentapetalae</taxon>
        <taxon>rosids</taxon>
        <taxon>fabids</taxon>
        <taxon>Fabales</taxon>
        <taxon>Fabaceae</taxon>
        <taxon>Papilionoideae</taxon>
        <taxon>50 kb inversion clade</taxon>
        <taxon>NPAAA clade</taxon>
        <taxon>Hologalegina</taxon>
        <taxon>robinioid clade</taxon>
        <taxon>Loteae</taxon>
        <taxon>Lotus</taxon>
    </lineage>
</organism>
<dbReference type="Pfam" id="PF13947">
    <property type="entry name" value="GUB_WAK_bind"/>
    <property type="match status" value="1"/>
</dbReference>
<evidence type="ECO:0000256" key="3">
    <source>
        <dbReference type="ARBA" id="ARBA00022729"/>
    </source>
</evidence>
<feature type="domain" description="Wall-associated receptor kinase C-terminal" evidence="9">
    <location>
        <begin position="163"/>
        <end position="241"/>
    </location>
</feature>
<evidence type="ECO:0000256" key="6">
    <source>
        <dbReference type="ARBA" id="ARBA00048679"/>
    </source>
</evidence>
<evidence type="ECO:0000259" key="9">
    <source>
        <dbReference type="Pfam" id="PF14380"/>
    </source>
</evidence>
<sequence length="275" mass="31252">MNLPSIFTTMFNLFCFFLLTTLPPSHSHQPPPPPPSPVSNYSLCEVETYNCGNLTGISYPFWGQNRPSYCGGGNMFNLTCHHDLNTTTVLIGSQNFTVLGIQPHNYTMTLKPTDLNVCSPQQFDDTYLIRDLFEYPTTSVSNITIFYNCSYSGENFFSCGGGQQQQQQQHAFSHVGVDDVELKKLSVLYRCERHVNVPVVGISMVHYKGIIDRDGLERVLNEGFQVKYDVSQSCIYCLGKEEKYCPWRSNGVDFDKQVVFKCYYCSNGPYVPYCR</sequence>
<keyword evidence="3 7" id="KW-0732">Signal</keyword>
<feature type="signal peptide" evidence="7">
    <location>
        <begin position="1"/>
        <end position="27"/>
    </location>
</feature>
<evidence type="ECO:0000256" key="1">
    <source>
        <dbReference type="ARBA" id="ARBA00004167"/>
    </source>
</evidence>
<reference evidence="10" key="1">
    <citation type="submission" date="2012-05" db="EMBL/GenBank/DDBJ databases">
        <authorList>
            <person name="Krishnakumar V."/>
            <person name="Cheung F."/>
            <person name="Xiao Y."/>
            <person name="Chan A."/>
            <person name="Moskal W.A."/>
            <person name="Town C.D."/>
        </authorList>
    </citation>
    <scope>NUCLEOTIDE SEQUENCE</scope>
</reference>
<evidence type="ECO:0000256" key="7">
    <source>
        <dbReference type="SAM" id="SignalP"/>
    </source>
</evidence>
<dbReference type="InterPro" id="IPR032872">
    <property type="entry name" value="WAK_assoc_C"/>
</dbReference>
<dbReference type="EMBL" id="BT147849">
    <property type="protein sequence ID" value="AFK47643.1"/>
    <property type="molecule type" value="mRNA"/>
</dbReference>
<accession>I3T551</accession>
<dbReference type="GO" id="GO:0004674">
    <property type="term" value="F:protein serine/threonine kinase activity"/>
    <property type="evidence" value="ECO:0007669"/>
    <property type="project" value="UniProtKB-EC"/>
</dbReference>
<comment type="catalytic activity">
    <reaction evidence="5">
        <text>L-threonyl-[protein] + ATP = O-phospho-L-threonyl-[protein] + ADP + H(+)</text>
        <dbReference type="Rhea" id="RHEA:46608"/>
        <dbReference type="Rhea" id="RHEA-COMP:11060"/>
        <dbReference type="Rhea" id="RHEA-COMP:11605"/>
        <dbReference type="ChEBI" id="CHEBI:15378"/>
        <dbReference type="ChEBI" id="CHEBI:30013"/>
        <dbReference type="ChEBI" id="CHEBI:30616"/>
        <dbReference type="ChEBI" id="CHEBI:61977"/>
        <dbReference type="ChEBI" id="CHEBI:456216"/>
        <dbReference type="EC" id="2.7.11.1"/>
    </reaction>
</comment>
<evidence type="ECO:0000256" key="2">
    <source>
        <dbReference type="ARBA" id="ARBA00012513"/>
    </source>
</evidence>
<feature type="chain" id="PRO_5003679900" description="non-specific serine/threonine protein kinase" evidence="7">
    <location>
        <begin position="28"/>
        <end position="275"/>
    </location>
</feature>
<feature type="domain" description="Wall-associated receptor kinase galacturonan-binding" evidence="8">
    <location>
        <begin position="50"/>
        <end position="110"/>
    </location>
</feature>
<dbReference type="GO" id="GO:0016020">
    <property type="term" value="C:membrane"/>
    <property type="evidence" value="ECO:0007669"/>
    <property type="project" value="UniProtKB-SubCell"/>
</dbReference>
<comment type="subcellular location">
    <subcellularLocation>
        <location evidence="1">Membrane</location>
        <topology evidence="1">Single-pass membrane protein</topology>
    </subcellularLocation>
</comment>
<dbReference type="Pfam" id="PF14380">
    <property type="entry name" value="WAK_assoc"/>
    <property type="match status" value="1"/>
</dbReference>
<evidence type="ECO:0000256" key="5">
    <source>
        <dbReference type="ARBA" id="ARBA00047899"/>
    </source>
</evidence>
<dbReference type="InterPro" id="IPR025287">
    <property type="entry name" value="WAK_GUB"/>
</dbReference>